<sequence length="275" mass="30743">MERKRPRDEDEDDDDEELDRKVARSGEGGKTSEAITAAISEFESYKKEKKVRSEEEKQSGRKKILRDKSAAAVKTDAEEGPVMEGLVEVAAEARGIQRQKRREAEHNMRLSEDTSMELGDNVQDAEEKFHVDVDDDGQKLEPFNLEDERKNGYFDAEGTYIEYKEEKHAGDAWLEGVKVDESLAKKTLEEASLPEPETLTGVDIAKIKREIASFLEDGENVLRALKRLGGKDKKVARPAPALSPKPTGGVARNARGVDHGISRALTIFTFGGWHF</sequence>
<evidence type="ECO:0000313" key="2">
    <source>
        <dbReference type="EMBL" id="KAK3259545.1"/>
    </source>
</evidence>
<keyword evidence="3" id="KW-1185">Reference proteome</keyword>
<dbReference type="GO" id="GO:0005682">
    <property type="term" value="C:U5 snRNP"/>
    <property type="evidence" value="ECO:0007669"/>
    <property type="project" value="InterPro"/>
</dbReference>
<gene>
    <name evidence="2" type="ORF">CYMTET_31463</name>
</gene>
<comment type="caution">
    <text evidence="2">The sequence shown here is derived from an EMBL/GenBank/DDBJ whole genome shotgun (WGS) entry which is preliminary data.</text>
</comment>
<reference evidence="2 3" key="1">
    <citation type="journal article" date="2015" name="Genome Biol. Evol.">
        <title>Comparative Genomics of a Bacterivorous Green Alga Reveals Evolutionary Causalities and Consequences of Phago-Mixotrophic Mode of Nutrition.</title>
        <authorList>
            <person name="Burns J.A."/>
            <person name="Paasch A."/>
            <person name="Narechania A."/>
            <person name="Kim E."/>
        </authorList>
    </citation>
    <scope>NUCLEOTIDE SEQUENCE [LARGE SCALE GENOMIC DNA]</scope>
    <source>
        <strain evidence="2 3">PLY_AMNH</strain>
    </source>
</reference>
<feature type="compositionally biased region" description="Basic and acidic residues" evidence="1">
    <location>
        <begin position="102"/>
        <end position="112"/>
    </location>
</feature>
<dbReference type="EMBL" id="LGRX02018652">
    <property type="protein sequence ID" value="KAK3259545.1"/>
    <property type="molecule type" value="Genomic_DNA"/>
</dbReference>
<proteinExistence type="predicted"/>
<evidence type="ECO:0008006" key="4">
    <source>
        <dbReference type="Google" id="ProtNLM"/>
    </source>
</evidence>
<evidence type="ECO:0000313" key="3">
    <source>
        <dbReference type="Proteomes" id="UP001190700"/>
    </source>
</evidence>
<dbReference type="PANTHER" id="PTHR13138:SF3">
    <property type="entry name" value="CD2 ANTIGEN CYTOPLASMIC TAIL-BINDING PROTEIN 2"/>
    <property type="match status" value="1"/>
</dbReference>
<accession>A0AAE0FHG1</accession>
<dbReference type="AlphaFoldDB" id="A0AAE0FHG1"/>
<protein>
    <recommendedName>
        <fullName evidence="4">CD2 antigen cytoplasmic tail-binding protein 2</fullName>
    </recommendedName>
</protein>
<dbReference type="InterPro" id="IPR039905">
    <property type="entry name" value="CD2BP2/Lin1"/>
</dbReference>
<dbReference type="Proteomes" id="UP001190700">
    <property type="component" value="Unassembled WGS sequence"/>
</dbReference>
<evidence type="ECO:0000256" key="1">
    <source>
        <dbReference type="SAM" id="MobiDB-lite"/>
    </source>
</evidence>
<dbReference type="PANTHER" id="PTHR13138">
    <property type="entry name" value="PROTEIN LIN1"/>
    <property type="match status" value="1"/>
</dbReference>
<organism evidence="2 3">
    <name type="scientific">Cymbomonas tetramitiformis</name>
    <dbReference type="NCBI Taxonomy" id="36881"/>
    <lineage>
        <taxon>Eukaryota</taxon>
        <taxon>Viridiplantae</taxon>
        <taxon>Chlorophyta</taxon>
        <taxon>Pyramimonadophyceae</taxon>
        <taxon>Pyramimonadales</taxon>
        <taxon>Pyramimonadaceae</taxon>
        <taxon>Cymbomonas</taxon>
    </lineage>
</organism>
<feature type="region of interest" description="Disordered" evidence="1">
    <location>
        <begin position="95"/>
        <end position="118"/>
    </location>
</feature>
<feature type="compositionally biased region" description="Basic and acidic residues" evidence="1">
    <location>
        <begin position="43"/>
        <end position="59"/>
    </location>
</feature>
<feature type="region of interest" description="Disordered" evidence="1">
    <location>
        <begin position="232"/>
        <end position="254"/>
    </location>
</feature>
<feature type="region of interest" description="Disordered" evidence="1">
    <location>
        <begin position="1"/>
        <end position="79"/>
    </location>
</feature>
<name>A0AAE0FHG1_9CHLO</name>